<feature type="domain" description="NTP pyrophosphohydrolase MazG-like" evidence="1">
    <location>
        <begin position="183"/>
        <end position="242"/>
    </location>
</feature>
<dbReference type="PANTHER" id="PTHR30522">
    <property type="entry name" value="NUCLEOSIDE TRIPHOSPHATE PYROPHOSPHOHYDROLASE"/>
    <property type="match status" value="1"/>
</dbReference>
<dbReference type="NCBIfam" id="TIGR00444">
    <property type="entry name" value="mazG"/>
    <property type="match status" value="1"/>
</dbReference>
<organism evidence="2 3">
    <name type="scientific">Caulobacter rhizosphaerae</name>
    <dbReference type="NCBI Taxonomy" id="2010972"/>
    <lineage>
        <taxon>Bacteria</taxon>
        <taxon>Pseudomonadati</taxon>
        <taxon>Pseudomonadota</taxon>
        <taxon>Alphaproteobacteria</taxon>
        <taxon>Caulobacterales</taxon>
        <taxon>Caulobacteraceae</taxon>
        <taxon>Caulobacter</taxon>
    </lineage>
</organism>
<dbReference type="PANTHER" id="PTHR30522:SF0">
    <property type="entry name" value="NUCLEOSIDE TRIPHOSPHATE PYROPHOSPHOHYDROLASE"/>
    <property type="match status" value="1"/>
</dbReference>
<dbReference type="Proteomes" id="UP001262754">
    <property type="component" value="Unassembled WGS sequence"/>
</dbReference>
<evidence type="ECO:0000259" key="1">
    <source>
        <dbReference type="Pfam" id="PF03819"/>
    </source>
</evidence>
<comment type="caution">
    <text evidence="2">The sequence shown here is derived from an EMBL/GenBank/DDBJ whole genome shotgun (WGS) entry which is preliminary data.</text>
</comment>
<protein>
    <submittedName>
        <fullName evidence="2">MazG family protein</fullName>
    </submittedName>
</protein>
<evidence type="ECO:0000313" key="2">
    <source>
        <dbReference type="EMBL" id="MDR6532711.1"/>
    </source>
</evidence>
<name>A0ABU1N436_9CAUL</name>
<sequence>MSLPSPSQSPLNDPRQKDQHPLFTLIDIMARLRDPDGGCPWDLEQTFATVAPYTVEEAYEVADAIERNDLADLKEELGDLLLQVVFHSRMAEEQGAFDLAGVARAINDKMVRRHPHVFGDHAYENQDAQTAGWEALKAQERQAKKKGGVLDDVPAGLPAMTRAVKLTKRAARVGFDWPSTDEVLDKLAEEVAELKVEIAAGDKAKAREELGDLLFVVANLARKLDVEPEDALRATNAKFVRRFAFIETELAKDGRTPDQSDLAEMDGLWNAAKAAERK</sequence>
<dbReference type="CDD" id="cd11529">
    <property type="entry name" value="NTP-PPase_MazG_Cterm"/>
    <property type="match status" value="1"/>
</dbReference>
<dbReference type="InterPro" id="IPR004518">
    <property type="entry name" value="MazG-like_dom"/>
</dbReference>
<gene>
    <name evidence="2" type="ORF">J2800_003471</name>
</gene>
<dbReference type="Gene3D" id="1.10.287.1080">
    <property type="entry name" value="MazG-like"/>
    <property type="match status" value="2"/>
</dbReference>
<dbReference type="Pfam" id="PF03819">
    <property type="entry name" value="MazG"/>
    <property type="match status" value="2"/>
</dbReference>
<dbReference type="InterPro" id="IPR048015">
    <property type="entry name" value="NTP-PPase_MazG-like_N"/>
</dbReference>
<dbReference type="NCBIfam" id="NF007113">
    <property type="entry name" value="PRK09562.1"/>
    <property type="match status" value="1"/>
</dbReference>
<proteinExistence type="predicted"/>
<dbReference type="CDD" id="cd11528">
    <property type="entry name" value="NTP-PPase_MazG_Nterm"/>
    <property type="match status" value="1"/>
</dbReference>
<evidence type="ECO:0000313" key="3">
    <source>
        <dbReference type="Proteomes" id="UP001262754"/>
    </source>
</evidence>
<reference evidence="2 3" key="1">
    <citation type="submission" date="2023-07" db="EMBL/GenBank/DDBJ databases">
        <title>Sorghum-associated microbial communities from plants grown in Nebraska, USA.</title>
        <authorList>
            <person name="Schachtman D."/>
        </authorList>
    </citation>
    <scope>NUCLEOTIDE SEQUENCE [LARGE SCALE GENOMIC DNA]</scope>
    <source>
        <strain evidence="2 3">DS2154</strain>
    </source>
</reference>
<accession>A0ABU1N436</accession>
<feature type="domain" description="NTP pyrophosphohydrolase MazG-like" evidence="1">
    <location>
        <begin position="45"/>
        <end position="118"/>
    </location>
</feature>
<dbReference type="SUPFAM" id="SSF101386">
    <property type="entry name" value="all-alpha NTP pyrophosphatases"/>
    <property type="match status" value="2"/>
</dbReference>
<dbReference type="InterPro" id="IPR048011">
    <property type="entry name" value="NTP-PPase_MazG-like_C"/>
</dbReference>
<dbReference type="EMBL" id="JAVDRL010000010">
    <property type="protein sequence ID" value="MDR6532711.1"/>
    <property type="molecule type" value="Genomic_DNA"/>
</dbReference>
<dbReference type="RefSeq" id="WP_082583790.1">
    <property type="nucleotide sequence ID" value="NZ_JAVDRL010000010.1"/>
</dbReference>
<dbReference type="InterPro" id="IPR011551">
    <property type="entry name" value="NTP_PyrPHydrolase_MazG"/>
</dbReference>
<keyword evidence="3" id="KW-1185">Reference proteome</keyword>